<reference evidence="1 2" key="1">
    <citation type="submission" date="2019-11" db="EMBL/GenBank/DDBJ databases">
        <title>Whole-genome sequence of a the green, strictly anaerobic photosynthetic bacterium Heliobacillus mobilis DSM 6151.</title>
        <authorList>
            <person name="Kyndt J.A."/>
            <person name="Meyer T.E."/>
        </authorList>
    </citation>
    <scope>NUCLEOTIDE SEQUENCE [LARGE SCALE GENOMIC DNA]</scope>
    <source>
        <strain evidence="1 2">DSM 6151</strain>
    </source>
</reference>
<keyword evidence="2" id="KW-1185">Reference proteome</keyword>
<evidence type="ECO:0000313" key="2">
    <source>
        <dbReference type="Proteomes" id="UP000430670"/>
    </source>
</evidence>
<sequence>MLKDIMDYDGIYLACGSTDLRRSVDGLAIIVKQDFKMNPFANYLFLFCNKQRNRLKGLSWDRNGFILYYKRLDGEGARFKWPKDPSDVRNITVKQLRLLMEGMSIDPPKGFGEVKARDFC</sequence>
<dbReference type="Proteomes" id="UP000430670">
    <property type="component" value="Unassembled WGS sequence"/>
</dbReference>
<protein>
    <submittedName>
        <fullName evidence="1">IS66 family insertion sequence element accessory protein TnpB</fullName>
    </submittedName>
</protein>
<proteinExistence type="predicted"/>
<dbReference type="Pfam" id="PF05717">
    <property type="entry name" value="TnpB_IS66"/>
    <property type="match status" value="1"/>
</dbReference>
<accession>A0A6I3SQ81</accession>
<dbReference type="OrthoDB" id="4956084at2"/>
<gene>
    <name evidence="1" type="primary">tnpB</name>
    <name evidence="1" type="ORF">GJ688_19420</name>
</gene>
<dbReference type="EMBL" id="WNKU01000072">
    <property type="protein sequence ID" value="MTV51069.1"/>
    <property type="molecule type" value="Genomic_DNA"/>
</dbReference>
<dbReference type="AlphaFoldDB" id="A0A6I3SQ81"/>
<name>A0A6I3SQ81_HELMO</name>
<dbReference type="NCBIfam" id="NF033819">
    <property type="entry name" value="IS66_TnpB"/>
    <property type="match status" value="1"/>
</dbReference>
<evidence type="ECO:0000313" key="1">
    <source>
        <dbReference type="EMBL" id="MTV51069.1"/>
    </source>
</evidence>
<dbReference type="PANTHER" id="PTHR36455">
    <property type="match status" value="1"/>
</dbReference>
<dbReference type="PANTHER" id="PTHR36455:SF1">
    <property type="entry name" value="BLR8292 PROTEIN"/>
    <property type="match status" value="1"/>
</dbReference>
<organism evidence="1 2">
    <name type="scientific">Heliobacterium mobile</name>
    <name type="common">Heliobacillus mobilis</name>
    <dbReference type="NCBI Taxonomy" id="28064"/>
    <lineage>
        <taxon>Bacteria</taxon>
        <taxon>Bacillati</taxon>
        <taxon>Bacillota</taxon>
        <taxon>Clostridia</taxon>
        <taxon>Eubacteriales</taxon>
        <taxon>Heliobacteriaceae</taxon>
        <taxon>Heliobacterium</taxon>
    </lineage>
</organism>
<dbReference type="InterPro" id="IPR008878">
    <property type="entry name" value="Transposase_IS66_Orf2"/>
</dbReference>
<dbReference type="RefSeq" id="WP_155478147.1">
    <property type="nucleotide sequence ID" value="NZ_WNKU01000072.1"/>
</dbReference>
<comment type="caution">
    <text evidence="1">The sequence shown here is derived from an EMBL/GenBank/DDBJ whole genome shotgun (WGS) entry which is preliminary data.</text>
</comment>